<dbReference type="KEGG" id="amr:AM1_C0190"/>
<organism evidence="1 2">
    <name type="scientific">Acaryochloris marina (strain MBIC 11017)</name>
    <dbReference type="NCBI Taxonomy" id="329726"/>
    <lineage>
        <taxon>Bacteria</taxon>
        <taxon>Bacillati</taxon>
        <taxon>Cyanobacteriota</taxon>
        <taxon>Cyanophyceae</taxon>
        <taxon>Acaryochloridales</taxon>
        <taxon>Acaryochloridaceae</taxon>
        <taxon>Acaryochloris</taxon>
    </lineage>
</organism>
<evidence type="ECO:0000313" key="2">
    <source>
        <dbReference type="Proteomes" id="UP000000268"/>
    </source>
</evidence>
<proteinExistence type="predicted"/>
<gene>
    <name evidence="1" type="ordered locus">AM1_C0190</name>
</gene>
<reference evidence="1 2" key="1">
    <citation type="journal article" date="2008" name="Proc. Natl. Acad. Sci. U.S.A.">
        <title>Niche adaptation and genome expansion in the chlorophyll d-producing cyanobacterium Acaryochloris marina.</title>
        <authorList>
            <person name="Swingley W.D."/>
            <person name="Chen M."/>
            <person name="Cheung P.C."/>
            <person name="Conrad A.L."/>
            <person name="Dejesa L.C."/>
            <person name="Hao J."/>
            <person name="Honchak B.M."/>
            <person name="Karbach L.E."/>
            <person name="Kurdoglu A."/>
            <person name="Lahiri S."/>
            <person name="Mastrian S.D."/>
            <person name="Miyashita H."/>
            <person name="Page L."/>
            <person name="Ramakrishna P."/>
            <person name="Satoh S."/>
            <person name="Sattley W.M."/>
            <person name="Shimada Y."/>
            <person name="Taylor H.L."/>
            <person name="Tomo T."/>
            <person name="Tsuchiya T."/>
            <person name="Wang Z.T."/>
            <person name="Raymond J."/>
            <person name="Mimuro M."/>
            <person name="Blankenship R.E."/>
            <person name="Touchman J.W."/>
        </authorList>
    </citation>
    <scope>NUCLEOTIDE SEQUENCE [LARGE SCALE GENOMIC DNA]</scope>
    <source>
        <strain evidence="2">MBIC 11017</strain>
        <plasmid evidence="2">Plasmid pREB3</plasmid>
    </source>
</reference>
<keyword evidence="1" id="KW-0614">Plasmid</keyword>
<keyword evidence="2" id="KW-1185">Reference proteome</keyword>
<dbReference type="EMBL" id="CP000840">
    <property type="protein sequence ID" value="ABW32491.1"/>
    <property type="molecule type" value="Genomic_DNA"/>
</dbReference>
<name>A8ZMT0_ACAM1</name>
<dbReference type="Proteomes" id="UP000000268">
    <property type="component" value="Plasmid pREB3"/>
</dbReference>
<sequence>MTVLIKEVIYIESLYIDNSITQNPEELIFTTDEVPISLLGFQLLEEGGSNFNR</sequence>
<evidence type="ECO:0000313" key="1">
    <source>
        <dbReference type="EMBL" id="ABW32491.1"/>
    </source>
</evidence>
<accession>A8ZMT0</accession>
<geneLocation type="plasmid" evidence="1 2">
    <name>pREB3</name>
</geneLocation>
<protein>
    <submittedName>
        <fullName evidence="1">Uncharacterized protein</fullName>
    </submittedName>
</protein>
<dbReference type="AlphaFoldDB" id="A8ZMT0"/>
<dbReference type="HOGENOM" id="CLU_3057372_0_0_3"/>